<feature type="transmembrane region" description="Helical" evidence="6">
    <location>
        <begin position="44"/>
        <end position="68"/>
    </location>
</feature>
<comment type="subcellular location">
    <subcellularLocation>
        <location evidence="1">Cell membrane</location>
        <topology evidence="1">Multi-pass membrane protein</topology>
    </subcellularLocation>
</comment>
<proteinExistence type="predicted"/>
<evidence type="ECO:0000256" key="1">
    <source>
        <dbReference type="ARBA" id="ARBA00004651"/>
    </source>
</evidence>
<sequence length="768" mass="78973">MSRTLRAVRAAPTRVLSLGLTCAFVVAGTSCVVAFPAAGDARTATVATLLGIGIAGCLATASIVSGSLREQASDIRLAAVRGYGRGRMWRWLVSEPLLVVTVGSIAGLVVGAAAIRLLVSAGHERPDSSAIVALSAVGAGVVCATTVAVCCRFAGRMAFSDGSVGTPVWRASAECIALVGCAWLLVTAASAGLGESPMIVALAPLAAALAAVIVSGWLSLALGAIGIRVFARTADMGRYLAVRRLRRTSTLALAFAAVAGAVAMAVFGLTVRQADAQWRDDVAAIATGGVDTYDSEHTATATFLATRAADPDGRWLMTIEGSPTDIDPETYNGFADLTRWERVLGTSWHAGSDDAPTAVARAFREDTWNPVVVGDGTMHATIDGDLRWPSGDRPYLNLSLLRPDGEIVSAGMPIPEHGGDLHGRVRGCSGGCVLRKLQFATQADAPVDLTGRLVVRDLTVGGKPVAGARGPDAGRTWSPDRATAAAAGHPIGVRGTSAGLEVELAAHGLTDAAAVVPSSAHLVRRVVAAGTTRIPDRVGGLDPAVAPSEVVARSEILPLIGTHGYLGNLADIVLDSYDEPAGSRVRVLARSDTPASVLAALGRHGVDTGHPLTPGHVSDELADSGVGRSVLAWCVLAAVVAVVAVSVAIHAASVARPRTRRDDAALRSAHVPMSVAASSARYEVGVLSVTSILSAVAIALVTWWCTRHALVLALPGPFDPAVDVSTRGGVAAVVAVPTLLVTAGAALLVRRRDRVRARPEILRRSAER</sequence>
<dbReference type="InterPro" id="IPR003838">
    <property type="entry name" value="ABC3_permease_C"/>
</dbReference>
<dbReference type="PROSITE" id="PS51257">
    <property type="entry name" value="PROKAR_LIPOPROTEIN"/>
    <property type="match status" value="1"/>
</dbReference>
<feature type="transmembrane region" description="Helical" evidence="6">
    <location>
        <begin position="205"/>
        <end position="230"/>
    </location>
</feature>
<keyword evidence="4 6" id="KW-1133">Transmembrane helix</keyword>
<accession>A0AA46YLT0</accession>
<evidence type="ECO:0000313" key="8">
    <source>
        <dbReference type="EMBL" id="UYM05909.1"/>
    </source>
</evidence>
<feature type="transmembrane region" description="Helical" evidence="6">
    <location>
        <begin position="175"/>
        <end position="193"/>
    </location>
</feature>
<evidence type="ECO:0000256" key="6">
    <source>
        <dbReference type="SAM" id="Phobius"/>
    </source>
</evidence>
<dbReference type="EMBL" id="CP094970">
    <property type="protein sequence ID" value="UYM05909.1"/>
    <property type="molecule type" value="Genomic_DNA"/>
</dbReference>
<feature type="transmembrane region" description="Helical" evidence="6">
    <location>
        <begin position="630"/>
        <end position="652"/>
    </location>
</feature>
<evidence type="ECO:0000313" key="9">
    <source>
        <dbReference type="Proteomes" id="UP001164390"/>
    </source>
</evidence>
<evidence type="ECO:0000259" key="7">
    <source>
        <dbReference type="Pfam" id="PF02687"/>
    </source>
</evidence>
<evidence type="ECO:0000256" key="2">
    <source>
        <dbReference type="ARBA" id="ARBA00022475"/>
    </source>
</evidence>
<feature type="transmembrane region" description="Helical" evidence="6">
    <location>
        <begin position="131"/>
        <end position="154"/>
    </location>
</feature>
<feature type="transmembrane region" description="Helical" evidence="6">
    <location>
        <begin position="684"/>
        <end position="704"/>
    </location>
</feature>
<dbReference type="GO" id="GO:0005886">
    <property type="term" value="C:plasma membrane"/>
    <property type="evidence" value="ECO:0007669"/>
    <property type="project" value="UniProtKB-SubCell"/>
</dbReference>
<dbReference type="RefSeq" id="WP_271634751.1">
    <property type="nucleotide sequence ID" value="NZ_CP094970.1"/>
</dbReference>
<dbReference type="AlphaFoldDB" id="A0AA46YLT0"/>
<dbReference type="Proteomes" id="UP001164390">
    <property type="component" value="Chromosome"/>
</dbReference>
<dbReference type="KEGG" id="sgrg:L0C25_02220"/>
<keyword evidence="3 6" id="KW-0812">Transmembrane</keyword>
<keyword evidence="2" id="KW-1003">Cell membrane</keyword>
<evidence type="ECO:0000256" key="5">
    <source>
        <dbReference type="ARBA" id="ARBA00023136"/>
    </source>
</evidence>
<reference evidence="8" key="1">
    <citation type="submission" date="2022-01" db="EMBL/GenBank/DDBJ databases">
        <title>Nocardioidaceae gen. sp. A5X3R13.</title>
        <authorList>
            <person name="Lopez Marin M.A."/>
            <person name="Uhlik O."/>
        </authorList>
    </citation>
    <scope>NUCLEOTIDE SEQUENCE</scope>
    <source>
        <strain evidence="8">A5X3R13</strain>
    </source>
</reference>
<keyword evidence="9" id="KW-1185">Reference proteome</keyword>
<organism evidence="8 9">
    <name type="scientific">Solicola gregarius</name>
    <dbReference type="NCBI Taxonomy" id="2908642"/>
    <lineage>
        <taxon>Bacteria</taxon>
        <taxon>Bacillati</taxon>
        <taxon>Actinomycetota</taxon>
        <taxon>Actinomycetes</taxon>
        <taxon>Propionibacteriales</taxon>
        <taxon>Nocardioidaceae</taxon>
        <taxon>Solicola</taxon>
    </lineage>
</organism>
<protein>
    <recommendedName>
        <fullName evidence="7">ABC3 transporter permease C-terminal domain-containing protein</fullName>
    </recommendedName>
</protein>
<feature type="transmembrane region" description="Helical" evidence="6">
    <location>
        <begin position="724"/>
        <end position="749"/>
    </location>
</feature>
<feature type="transmembrane region" description="Helical" evidence="6">
    <location>
        <begin position="251"/>
        <end position="271"/>
    </location>
</feature>
<gene>
    <name evidence="8" type="ORF">L0C25_02220</name>
</gene>
<keyword evidence="5 6" id="KW-0472">Membrane</keyword>
<dbReference type="Pfam" id="PF02687">
    <property type="entry name" value="FtsX"/>
    <property type="match status" value="1"/>
</dbReference>
<evidence type="ECO:0000256" key="3">
    <source>
        <dbReference type="ARBA" id="ARBA00022692"/>
    </source>
</evidence>
<evidence type="ECO:0000256" key="4">
    <source>
        <dbReference type="ARBA" id="ARBA00022989"/>
    </source>
</evidence>
<feature type="transmembrane region" description="Helical" evidence="6">
    <location>
        <begin position="97"/>
        <end position="119"/>
    </location>
</feature>
<name>A0AA46YLT0_9ACTN</name>
<feature type="domain" description="ABC3 transporter permease C-terminal" evidence="7">
    <location>
        <begin position="53"/>
        <end position="128"/>
    </location>
</feature>